<dbReference type="Proteomes" id="UP000193963">
    <property type="component" value="Unassembled WGS sequence"/>
</dbReference>
<evidence type="ECO:0000313" key="1">
    <source>
        <dbReference type="EMBL" id="SLN26818.1"/>
    </source>
</evidence>
<protein>
    <recommendedName>
        <fullName evidence="3">DUF4336 domain-containing protein</fullName>
    </recommendedName>
</protein>
<gene>
    <name evidence="1" type="ORF">PSM7751_00993</name>
</gene>
<dbReference type="OrthoDB" id="450111at2"/>
<name>A0A1X6YNJ0_9RHOB</name>
<reference evidence="1 2" key="1">
    <citation type="submission" date="2017-03" db="EMBL/GenBank/DDBJ databases">
        <authorList>
            <person name="Afonso C.L."/>
            <person name="Miller P.J."/>
            <person name="Scott M.A."/>
            <person name="Spackman E."/>
            <person name="Goraichik I."/>
            <person name="Dimitrov K.M."/>
            <person name="Suarez D.L."/>
            <person name="Swayne D.E."/>
        </authorList>
    </citation>
    <scope>NUCLEOTIDE SEQUENCE [LARGE SCALE GENOMIC DNA]</scope>
    <source>
        <strain evidence="1 2">CECT 7751</strain>
    </source>
</reference>
<dbReference type="InterPro" id="IPR025638">
    <property type="entry name" value="DUF4336"/>
</dbReference>
<evidence type="ECO:0008006" key="3">
    <source>
        <dbReference type="Google" id="ProtNLM"/>
    </source>
</evidence>
<proteinExistence type="predicted"/>
<keyword evidence="2" id="KW-1185">Reference proteome</keyword>
<organism evidence="1 2">
    <name type="scientific">Pseudooceanicola marinus</name>
    <dbReference type="NCBI Taxonomy" id="396013"/>
    <lineage>
        <taxon>Bacteria</taxon>
        <taxon>Pseudomonadati</taxon>
        <taxon>Pseudomonadota</taxon>
        <taxon>Alphaproteobacteria</taxon>
        <taxon>Rhodobacterales</taxon>
        <taxon>Paracoccaceae</taxon>
        <taxon>Pseudooceanicola</taxon>
    </lineage>
</organism>
<dbReference type="AlphaFoldDB" id="A0A1X6YNJ0"/>
<dbReference type="RefSeq" id="WP_085886897.1">
    <property type="nucleotide sequence ID" value="NZ_FWFN01000002.1"/>
</dbReference>
<dbReference type="PANTHER" id="PTHR33835:SF1">
    <property type="entry name" value="METALLO-BETA-LACTAMASE DOMAIN-CONTAINING PROTEIN"/>
    <property type="match status" value="1"/>
</dbReference>
<sequence>MLVPFGRGLWTDEGPVAPALAGFVYPTRMAVAQLADGSLWVWSPTPMTDKMRREVDRLGEVRALVSPNHFHERWMAEWAQVCPQAQLYMAPGMARRHPDLPQSHELSGDPPPLWAGQIDQVPVPGNIYTTEVLFFHRLSRTVLVADLMQNLPKGWFGGWREQIARVDGILGEEPQVPWRFRLSFIDRKAARHAITEVLDWRADQLLMAHGPLISQGARGLLHRSFAWLMD</sequence>
<dbReference type="PANTHER" id="PTHR33835">
    <property type="entry name" value="YALI0C07656P"/>
    <property type="match status" value="1"/>
</dbReference>
<dbReference type="EMBL" id="FWFN01000002">
    <property type="protein sequence ID" value="SLN26818.1"/>
    <property type="molecule type" value="Genomic_DNA"/>
</dbReference>
<dbReference type="InterPro" id="IPR036866">
    <property type="entry name" value="RibonucZ/Hydroxyglut_hydro"/>
</dbReference>
<accession>A0A1X6YNJ0</accession>
<evidence type="ECO:0000313" key="2">
    <source>
        <dbReference type="Proteomes" id="UP000193963"/>
    </source>
</evidence>
<dbReference type="Pfam" id="PF14234">
    <property type="entry name" value="DUF4336"/>
    <property type="match status" value="1"/>
</dbReference>
<dbReference type="SUPFAM" id="SSF56281">
    <property type="entry name" value="Metallo-hydrolase/oxidoreductase"/>
    <property type="match status" value="1"/>
</dbReference>